<comment type="catalytic activity">
    <reaction evidence="1 10">
        <text>Release of N-terminal proline from a peptide.</text>
        <dbReference type="EC" id="3.4.11.5"/>
    </reaction>
</comment>
<dbReference type="GO" id="GO:0004177">
    <property type="term" value="F:aminopeptidase activity"/>
    <property type="evidence" value="ECO:0007669"/>
    <property type="project" value="UniProtKB-KW"/>
</dbReference>
<evidence type="ECO:0000256" key="7">
    <source>
        <dbReference type="ARBA" id="ARBA00022670"/>
    </source>
</evidence>
<feature type="active site" description="Proton donor" evidence="11">
    <location>
        <position position="270"/>
    </location>
</feature>
<evidence type="ECO:0000256" key="6">
    <source>
        <dbReference type="ARBA" id="ARBA00022438"/>
    </source>
</evidence>
<evidence type="ECO:0000256" key="5">
    <source>
        <dbReference type="ARBA" id="ARBA00021843"/>
    </source>
</evidence>
<evidence type="ECO:0000256" key="9">
    <source>
        <dbReference type="ARBA" id="ARBA00029605"/>
    </source>
</evidence>
<dbReference type="Proteomes" id="UP000195859">
    <property type="component" value="Unassembled WGS sequence"/>
</dbReference>
<evidence type="ECO:0000313" key="13">
    <source>
        <dbReference type="EMBL" id="OUQ56462.1"/>
    </source>
</evidence>
<dbReference type="PRINTS" id="PR00793">
    <property type="entry name" value="PROAMNOPTASE"/>
</dbReference>
<comment type="function">
    <text evidence="10">Releases the N-terminal proline from various substrates.</text>
</comment>
<evidence type="ECO:0000313" key="14">
    <source>
        <dbReference type="EMBL" id="OUQ76348.1"/>
    </source>
</evidence>
<dbReference type="EMBL" id="NFLS01000009">
    <property type="protein sequence ID" value="OUQ56462.1"/>
    <property type="molecule type" value="Genomic_DNA"/>
</dbReference>
<dbReference type="InterPro" id="IPR000073">
    <property type="entry name" value="AB_hydrolase_1"/>
</dbReference>
<keyword evidence="16" id="KW-1185">Reference proteome</keyword>
<dbReference type="EC" id="3.4.11.5" evidence="4 10"/>
<accession>A0A1Y4W3W0</accession>
<evidence type="ECO:0000256" key="8">
    <source>
        <dbReference type="ARBA" id="ARBA00022801"/>
    </source>
</evidence>
<evidence type="ECO:0000256" key="2">
    <source>
        <dbReference type="ARBA" id="ARBA00004196"/>
    </source>
</evidence>
<protein>
    <recommendedName>
        <fullName evidence="5 10">Proline iminopeptidase</fullName>
        <shortName evidence="10">PIP</shortName>
        <ecNumber evidence="4 10">3.4.11.5</ecNumber>
    </recommendedName>
    <alternativeName>
        <fullName evidence="9 10">Prolyl aminopeptidase</fullName>
    </alternativeName>
</protein>
<dbReference type="Pfam" id="PF00561">
    <property type="entry name" value="Abhydrolase_1"/>
    <property type="match status" value="1"/>
</dbReference>
<keyword evidence="8 10" id="KW-0378">Hydrolase</keyword>
<dbReference type="GO" id="GO:0016020">
    <property type="term" value="C:membrane"/>
    <property type="evidence" value="ECO:0007669"/>
    <property type="project" value="TreeGrafter"/>
</dbReference>
<evidence type="ECO:0000259" key="12">
    <source>
        <dbReference type="Pfam" id="PF00561"/>
    </source>
</evidence>
<dbReference type="RefSeq" id="WP_087176292.1">
    <property type="nucleotide sequence ID" value="NZ_CALVCW010000027.1"/>
</dbReference>
<evidence type="ECO:0000256" key="10">
    <source>
        <dbReference type="PIRNR" id="PIRNR005539"/>
    </source>
</evidence>
<name>A0A1Y4W3W0_9LACO</name>
<dbReference type="EMBL" id="NFLZ01000010">
    <property type="protein sequence ID" value="OUQ76348.1"/>
    <property type="molecule type" value="Genomic_DNA"/>
</dbReference>
<feature type="domain" description="AB hydrolase-1" evidence="12">
    <location>
        <begin position="27"/>
        <end position="273"/>
    </location>
</feature>
<proteinExistence type="inferred from homology"/>
<feature type="active site" evidence="11">
    <location>
        <position position="243"/>
    </location>
</feature>
<sequence length="299" mass="34419">MDQTRLVTLDNGYHLFTRKVNEGPIKLLCLHGGPGGTHETFDNFKDGLKGQGVEVYSYDQLGSYYSDQPDFTKKENKSLLSIPRYVDEVEEVRQKLGLDNFYLLGHSWGGLLAQEYAYKYGKHLKGLVLMSMIDNLDEYTENINHEREETFSPEQVNYMKECEKAENFTDPMYQQLVAHLYSLFLTRHPTGTAHPVNTHNNVIYNYFQGNNEFVMVGELTKWDFREKLASLKMPTLLTFGEFDTMPLSAARRMHQTLSNSRLTLTPDGGHCHNTDNPKAFFTSLTKFLHDVENNTFKGE</sequence>
<reference evidence="15 16" key="1">
    <citation type="submission" date="2017-04" db="EMBL/GenBank/DDBJ databases">
        <title>Function of individual gut microbiota members based on whole genome sequencing of pure cultures obtained from chicken caecum.</title>
        <authorList>
            <person name="Medvecky M."/>
            <person name="Cejkova D."/>
            <person name="Polansky O."/>
            <person name="Karasova D."/>
            <person name="Kubasova T."/>
            <person name="Cizek A."/>
            <person name="Rychlik I."/>
        </authorList>
    </citation>
    <scope>NUCLEOTIDE SEQUENCE [LARGE SCALE GENOMIC DNA]</scope>
    <source>
        <strain evidence="15">An101</strain>
        <strain evidence="16">An115</strain>
    </source>
</reference>
<keyword evidence="6 10" id="KW-0031">Aminopeptidase</keyword>
<dbReference type="PANTHER" id="PTHR43798:SF31">
    <property type="entry name" value="AB HYDROLASE SUPERFAMILY PROTEIN YCLE"/>
    <property type="match status" value="1"/>
</dbReference>
<dbReference type="SUPFAM" id="SSF53474">
    <property type="entry name" value="alpha/beta-Hydrolases"/>
    <property type="match status" value="1"/>
</dbReference>
<dbReference type="NCBIfam" id="TIGR01250">
    <property type="entry name" value="pro_imino_pep_2"/>
    <property type="match status" value="1"/>
</dbReference>
<dbReference type="InterPro" id="IPR002410">
    <property type="entry name" value="Peptidase_S33"/>
</dbReference>
<comment type="caution">
    <text evidence="14">The sequence shown here is derived from an EMBL/GenBank/DDBJ whole genome shotgun (WGS) entry which is preliminary data.</text>
</comment>
<dbReference type="Proteomes" id="UP000196293">
    <property type="component" value="Unassembled WGS sequence"/>
</dbReference>
<comment type="subcellular location">
    <subcellularLocation>
        <location evidence="2">Cell envelope</location>
    </subcellularLocation>
</comment>
<evidence type="ECO:0000256" key="1">
    <source>
        <dbReference type="ARBA" id="ARBA00001585"/>
    </source>
</evidence>
<organism evidence="14 15">
    <name type="scientific">Lactobacillus gallinarum</name>
    <dbReference type="NCBI Taxonomy" id="52242"/>
    <lineage>
        <taxon>Bacteria</taxon>
        <taxon>Bacillati</taxon>
        <taxon>Bacillota</taxon>
        <taxon>Bacilli</taxon>
        <taxon>Lactobacillales</taxon>
        <taxon>Lactobacillaceae</taxon>
        <taxon>Lactobacillus</taxon>
    </lineage>
</organism>
<dbReference type="PANTHER" id="PTHR43798">
    <property type="entry name" value="MONOACYLGLYCEROL LIPASE"/>
    <property type="match status" value="1"/>
</dbReference>
<dbReference type="InterPro" id="IPR050266">
    <property type="entry name" value="AB_hydrolase_sf"/>
</dbReference>
<gene>
    <name evidence="14" type="ORF">B5E44_05425</name>
    <name evidence="13" type="ORF">B5E59_05220</name>
</gene>
<dbReference type="Gene3D" id="3.40.50.1820">
    <property type="entry name" value="alpha/beta hydrolase"/>
    <property type="match status" value="1"/>
</dbReference>
<dbReference type="GO" id="GO:0006508">
    <property type="term" value="P:proteolysis"/>
    <property type="evidence" value="ECO:0007669"/>
    <property type="project" value="UniProtKB-KW"/>
</dbReference>
<feature type="active site" description="Nucleophile" evidence="11">
    <location>
        <position position="107"/>
    </location>
</feature>
<evidence type="ECO:0000256" key="4">
    <source>
        <dbReference type="ARBA" id="ARBA00012568"/>
    </source>
</evidence>
<comment type="similarity">
    <text evidence="3 10">Belongs to the peptidase S33 family.</text>
</comment>
<reference evidence="14" key="2">
    <citation type="journal article" date="2018" name="BMC Genomics">
        <title>Whole genome sequencing and function prediction of 133 gut anaerobes isolated from chicken caecum in pure cultures.</title>
        <authorList>
            <person name="Medvecky M."/>
            <person name="Cejkova D."/>
            <person name="Polansky O."/>
            <person name="Karasova D."/>
            <person name="Kubasova T."/>
            <person name="Cizek A."/>
            <person name="Rychlik I."/>
        </authorList>
    </citation>
    <scope>NUCLEOTIDE SEQUENCE</scope>
    <source>
        <strain evidence="14">An101</strain>
        <strain evidence="13">An115</strain>
    </source>
</reference>
<evidence type="ECO:0000256" key="11">
    <source>
        <dbReference type="PIRSR" id="PIRSR005539-1"/>
    </source>
</evidence>
<evidence type="ECO:0000313" key="16">
    <source>
        <dbReference type="Proteomes" id="UP000196293"/>
    </source>
</evidence>
<evidence type="ECO:0000313" key="15">
    <source>
        <dbReference type="Proteomes" id="UP000195859"/>
    </source>
</evidence>
<dbReference type="InterPro" id="IPR005945">
    <property type="entry name" value="Pro_imino_pep"/>
</dbReference>
<evidence type="ECO:0000256" key="3">
    <source>
        <dbReference type="ARBA" id="ARBA00010088"/>
    </source>
</evidence>
<dbReference type="GO" id="GO:0030313">
    <property type="term" value="C:cell envelope"/>
    <property type="evidence" value="ECO:0007669"/>
    <property type="project" value="UniProtKB-SubCell"/>
</dbReference>
<dbReference type="PIRSF" id="PIRSF005539">
    <property type="entry name" value="Pept_S33_TRI_F1"/>
    <property type="match status" value="1"/>
</dbReference>
<dbReference type="AlphaFoldDB" id="A0A1Y4W3W0"/>
<dbReference type="InterPro" id="IPR029058">
    <property type="entry name" value="AB_hydrolase_fold"/>
</dbReference>
<keyword evidence="7 10" id="KW-0645">Protease</keyword>